<feature type="region of interest" description="Disordered" evidence="3">
    <location>
        <begin position="86"/>
        <end position="111"/>
    </location>
</feature>
<feature type="domain" description="GDP/GTP exchange factor Sec2 N-terminal" evidence="4">
    <location>
        <begin position="161"/>
        <end position="247"/>
    </location>
</feature>
<keyword evidence="1 2" id="KW-0175">Coiled coil</keyword>
<organism evidence="5 6">
    <name type="scientific">Trichoderma parareesei</name>
    <name type="common">Filamentous fungus</name>
    <dbReference type="NCBI Taxonomy" id="858221"/>
    <lineage>
        <taxon>Eukaryota</taxon>
        <taxon>Fungi</taxon>
        <taxon>Dikarya</taxon>
        <taxon>Ascomycota</taxon>
        <taxon>Pezizomycotina</taxon>
        <taxon>Sordariomycetes</taxon>
        <taxon>Hypocreomycetidae</taxon>
        <taxon>Hypocreales</taxon>
        <taxon>Hypocreaceae</taxon>
        <taxon>Trichoderma</taxon>
    </lineage>
</organism>
<dbReference type="SUPFAM" id="SSF144284">
    <property type="entry name" value="Sec2 N-terminal region"/>
    <property type="match status" value="1"/>
</dbReference>
<feature type="coiled-coil region" evidence="2">
    <location>
        <begin position="171"/>
        <end position="248"/>
    </location>
</feature>
<evidence type="ECO:0000313" key="5">
    <source>
        <dbReference type="EMBL" id="OTA00480.1"/>
    </source>
</evidence>
<accession>A0A2H2ZA21</accession>
<name>A0A2H2ZA21_TRIPA</name>
<evidence type="ECO:0000256" key="3">
    <source>
        <dbReference type="SAM" id="MobiDB-lite"/>
    </source>
</evidence>
<dbReference type="OrthoDB" id="5560525at2759"/>
<proteinExistence type="predicted"/>
<dbReference type="Gene3D" id="6.10.140.910">
    <property type="match status" value="1"/>
</dbReference>
<dbReference type="InterPro" id="IPR009449">
    <property type="entry name" value="Sec2_N"/>
</dbReference>
<reference evidence="5 6" key="1">
    <citation type="journal article" date="2015" name="Genome Announc.">
        <title>Genome sequence and annotation of Trichoderma parareesei, the ancestor of the cellulase producer Trichoderma reesei.</title>
        <authorList>
            <person name="Yang D."/>
            <person name="Pomraning K."/>
            <person name="Kopchinskiy A."/>
            <person name="Karimi Aghcheh R."/>
            <person name="Atanasova L."/>
            <person name="Chenthamara K."/>
            <person name="Baker S.E."/>
            <person name="Zhang R."/>
            <person name="Shen Q."/>
            <person name="Freitag M."/>
            <person name="Kubicek C.P."/>
            <person name="Druzhinina I.S."/>
        </authorList>
    </citation>
    <scope>NUCLEOTIDE SEQUENCE [LARGE SCALE GENOMIC DNA]</scope>
    <source>
        <strain evidence="5 6">CBS 125925</strain>
    </source>
</reference>
<feature type="region of interest" description="Disordered" evidence="3">
    <location>
        <begin position="125"/>
        <end position="156"/>
    </location>
</feature>
<feature type="compositionally biased region" description="Low complexity" evidence="3">
    <location>
        <begin position="86"/>
        <end position="97"/>
    </location>
</feature>
<dbReference type="GO" id="GO:0051286">
    <property type="term" value="C:cell tip"/>
    <property type="evidence" value="ECO:0007669"/>
    <property type="project" value="TreeGrafter"/>
</dbReference>
<dbReference type="PANTHER" id="PTHR14430">
    <property type="entry name" value="RABIN3-RELATED"/>
    <property type="match status" value="1"/>
</dbReference>
<dbReference type="Pfam" id="PF06428">
    <property type="entry name" value="Sec2p"/>
    <property type="match status" value="1"/>
</dbReference>
<keyword evidence="6" id="KW-1185">Reference proteome</keyword>
<dbReference type="Proteomes" id="UP000219286">
    <property type="component" value="Unassembled WGS sequence"/>
</dbReference>
<protein>
    <recommendedName>
        <fullName evidence="4">GDP/GTP exchange factor Sec2 N-terminal domain-containing protein</fullName>
    </recommendedName>
</protein>
<evidence type="ECO:0000313" key="6">
    <source>
        <dbReference type="Proteomes" id="UP000219286"/>
    </source>
</evidence>
<dbReference type="GO" id="GO:0006887">
    <property type="term" value="P:exocytosis"/>
    <property type="evidence" value="ECO:0007669"/>
    <property type="project" value="TreeGrafter"/>
</dbReference>
<dbReference type="InterPro" id="IPR040351">
    <property type="entry name" value="RAB3IL/RAB3IP/Sec2"/>
</dbReference>
<evidence type="ECO:0000256" key="2">
    <source>
        <dbReference type="SAM" id="Coils"/>
    </source>
</evidence>
<dbReference type="GO" id="GO:0005085">
    <property type="term" value="F:guanyl-nucleotide exchange factor activity"/>
    <property type="evidence" value="ECO:0007669"/>
    <property type="project" value="InterPro"/>
</dbReference>
<feature type="compositionally biased region" description="Pro residues" evidence="3">
    <location>
        <begin position="132"/>
        <end position="151"/>
    </location>
</feature>
<dbReference type="PANTHER" id="PTHR14430:SF4">
    <property type="entry name" value="GDP_GTP EXCHANGE FACTOR SEC2 N-TERMINAL DOMAIN-CONTAINING PROTEIN"/>
    <property type="match status" value="1"/>
</dbReference>
<dbReference type="AlphaFoldDB" id="A0A2H2ZA21"/>
<evidence type="ECO:0000259" key="4">
    <source>
        <dbReference type="Pfam" id="PF06428"/>
    </source>
</evidence>
<gene>
    <name evidence="5" type="ORF">A9Z42_0006290</name>
</gene>
<feature type="coiled-coil region" evidence="2">
    <location>
        <begin position="43"/>
        <end position="70"/>
    </location>
</feature>
<dbReference type="GO" id="GO:0070319">
    <property type="term" value="C:Golgi to plasma membrane transport vesicle"/>
    <property type="evidence" value="ECO:0007669"/>
    <property type="project" value="TreeGrafter"/>
</dbReference>
<evidence type="ECO:0000256" key="1">
    <source>
        <dbReference type="ARBA" id="ARBA00023054"/>
    </source>
</evidence>
<dbReference type="EMBL" id="LFMI01000095">
    <property type="protein sequence ID" value="OTA00480.1"/>
    <property type="molecule type" value="Genomic_DNA"/>
</dbReference>
<comment type="caution">
    <text evidence="5">The sequence shown here is derived from an EMBL/GenBank/DDBJ whole genome shotgun (WGS) entry which is preliminary data.</text>
</comment>
<feature type="compositionally biased region" description="Polar residues" evidence="3">
    <location>
        <begin position="98"/>
        <end position="111"/>
    </location>
</feature>
<sequence length="276" mass="30062">MSSTMVITAASKTTSLFVDPSPSCCPSCGFLIPPQNEPPSMQLLDAQARIAELESQVFQLNQKAAAAVERWTEYEAELTKLRAKLASSSSSSSSASSTPEPATGQSPSRSSFFQAGATRISALMNSRRSQPTSPPASKPSPKPPVTPPPPQSTESNKTAAMMMMRTPGRTAEDLLEALNKEQALRRAAEGRLNATNREVEELSVTLFEQANEMVATERRVRAALEQRISELEKRDVEKKKRLDKLELAMNRIEKVKVLLQEGCDAAALSLASERIE</sequence>